<dbReference type="EMBL" id="NKXS01000014">
    <property type="protein sequence ID" value="PIN27070.1"/>
    <property type="molecule type" value="Genomic_DNA"/>
</dbReference>
<accession>A0A2G9IBL9</accession>
<keyword evidence="1" id="KW-1133">Transmembrane helix</keyword>
<name>A0A2G9IBL9_9LAMI</name>
<sequence>MREISIGRDNKFAMQHILIIHKLQKKDMKNQDHGGSKGSKIALIFFVLAEVALLSFFLFKLWQKRKHEEQYAHLLKLFEKDDELELELGLRD</sequence>
<evidence type="ECO:0000313" key="2">
    <source>
        <dbReference type="EMBL" id="PIN27070.1"/>
    </source>
</evidence>
<keyword evidence="1" id="KW-0472">Membrane</keyword>
<comment type="caution">
    <text evidence="2">The sequence shown here is derived from an EMBL/GenBank/DDBJ whole genome shotgun (WGS) entry which is preliminary data.</text>
</comment>
<dbReference type="OrthoDB" id="1929682at2759"/>
<gene>
    <name evidence="2" type="ORF">CDL12_00168</name>
</gene>
<proteinExistence type="predicted"/>
<organism evidence="2 3">
    <name type="scientific">Handroanthus impetiginosus</name>
    <dbReference type="NCBI Taxonomy" id="429701"/>
    <lineage>
        <taxon>Eukaryota</taxon>
        <taxon>Viridiplantae</taxon>
        <taxon>Streptophyta</taxon>
        <taxon>Embryophyta</taxon>
        <taxon>Tracheophyta</taxon>
        <taxon>Spermatophyta</taxon>
        <taxon>Magnoliopsida</taxon>
        <taxon>eudicotyledons</taxon>
        <taxon>Gunneridae</taxon>
        <taxon>Pentapetalae</taxon>
        <taxon>asterids</taxon>
        <taxon>lamiids</taxon>
        <taxon>Lamiales</taxon>
        <taxon>Bignoniaceae</taxon>
        <taxon>Crescentiina</taxon>
        <taxon>Tabebuia alliance</taxon>
        <taxon>Handroanthus</taxon>
    </lineage>
</organism>
<evidence type="ECO:0000313" key="3">
    <source>
        <dbReference type="Proteomes" id="UP000231279"/>
    </source>
</evidence>
<dbReference type="AlphaFoldDB" id="A0A2G9IBL9"/>
<keyword evidence="3" id="KW-1185">Reference proteome</keyword>
<dbReference type="PANTHER" id="PTHR33780">
    <property type="entry name" value="EXPRESSED PROTEIN"/>
    <property type="match status" value="1"/>
</dbReference>
<protein>
    <submittedName>
        <fullName evidence="2">Uncharacterized protein</fullName>
    </submittedName>
</protein>
<reference evidence="3" key="1">
    <citation type="journal article" date="2018" name="Gigascience">
        <title>Genome assembly of the Pink Ipe (Handroanthus impetiginosus, Bignoniaceae), a highly valued, ecologically keystone Neotropical timber forest tree.</title>
        <authorList>
            <person name="Silva-Junior O.B."/>
            <person name="Grattapaglia D."/>
            <person name="Novaes E."/>
            <person name="Collevatti R.G."/>
        </authorList>
    </citation>
    <scope>NUCLEOTIDE SEQUENCE [LARGE SCALE GENOMIC DNA]</scope>
    <source>
        <strain evidence="3">cv. UFG-1</strain>
    </source>
</reference>
<dbReference type="STRING" id="429701.A0A2G9IBL9"/>
<keyword evidence="1" id="KW-0812">Transmembrane</keyword>
<dbReference type="PANTHER" id="PTHR33780:SF10">
    <property type="entry name" value="TRANSMEMBRANE PROTEIN"/>
    <property type="match status" value="1"/>
</dbReference>
<feature type="transmembrane region" description="Helical" evidence="1">
    <location>
        <begin position="41"/>
        <end position="59"/>
    </location>
</feature>
<dbReference type="Proteomes" id="UP000231279">
    <property type="component" value="Unassembled WGS sequence"/>
</dbReference>
<evidence type="ECO:0000256" key="1">
    <source>
        <dbReference type="SAM" id="Phobius"/>
    </source>
</evidence>